<proteinExistence type="predicted"/>
<dbReference type="InterPro" id="IPR008030">
    <property type="entry name" value="NmrA-like"/>
</dbReference>
<dbReference type="SUPFAM" id="SSF51735">
    <property type="entry name" value="NAD(P)-binding Rossmann-fold domains"/>
    <property type="match status" value="1"/>
</dbReference>
<evidence type="ECO:0000313" key="3">
    <source>
        <dbReference type="Proteomes" id="UP001160390"/>
    </source>
</evidence>
<accession>A0AA35M5Y6</accession>
<dbReference type="Pfam" id="PF05368">
    <property type="entry name" value="NmrA"/>
    <property type="match status" value="1"/>
</dbReference>
<dbReference type="EMBL" id="CABFNP030001081">
    <property type="protein sequence ID" value="CAI6091120.1"/>
    <property type="molecule type" value="Genomic_DNA"/>
</dbReference>
<keyword evidence="3" id="KW-1185">Reference proteome</keyword>
<protein>
    <recommendedName>
        <fullName evidence="1">NmrA-like domain-containing protein</fullName>
    </recommendedName>
</protein>
<dbReference type="InterPro" id="IPR050608">
    <property type="entry name" value="NmrA-type/Isoflavone_red_sf"/>
</dbReference>
<sequence>MSPGNMFKLALFGATAREATSSKPAYSKLRAEGIEVVAVDLDLPDADIARRLQGQDIVIASVPPNALEGQLPLIRAARLANVKRFVPSSFAMAIAAGGVCGVQDAKEKVYTTLAASGVPYTIIDVGWWYNGFIPVLPSGRTASVIAAPEFIKNLVPGDGTMKTHVIDQDDLGKIVALAIVDPRTLNQRVMASSVALSFNEIFGIVESLTGEKPARKYVSFLSTVIPRFPDSLQVSAQELQQMIAEYKTISQRNPQDYLAFVRATWLEYYYSSFINGDNSPEGVRRLGYLVATDLYPDFEAGSFETFLSETLNNQRRVPYSDRF</sequence>
<gene>
    <name evidence="2" type="ORF">CCHLO57077_00017384</name>
</gene>
<dbReference type="PANTHER" id="PTHR43349">
    <property type="entry name" value="PINORESINOL REDUCTASE-RELATED"/>
    <property type="match status" value="1"/>
</dbReference>
<name>A0AA35M5Y6_9HYPO</name>
<organism evidence="2 3">
    <name type="scientific">Clonostachys chloroleuca</name>
    <dbReference type="NCBI Taxonomy" id="1926264"/>
    <lineage>
        <taxon>Eukaryota</taxon>
        <taxon>Fungi</taxon>
        <taxon>Dikarya</taxon>
        <taxon>Ascomycota</taxon>
        <taxon>Pezizomycotina</taxon>
        <taxon>Sordariomycetes</taxon>
        <taxon>Hypocreomycetidae</taxon>
        <taxon>Hypocreales</taxon>
        <taxon>Bionectriaceae</taxon>
        <taxon>Clonostachys</taxon>
    </lineage>
</organism>
<evidence type="ECO:0000259" key="1">
    <source>
        <dbReference type="Pfam" id="PF05368"/>
    </source>
</evidence>
<dbReference type="InterPro" id="IPR036291">
    <property type="entry name" value="NAD(P)-bd_dom_sf"/>
</dbReference>
<evidence type="ECO:0000313" key="2">
    <source>
        <dbReference type="EMBL" id="CAI6091120.1"/>
    </source>
</evidence>
<reference evidence="2" key="1">
    <citation type="submission" date="2023-01" db="EMBL/GenBank/DDBJ databases">
        <authorList>
            <person name="Piombo E."/>
        </authorList>
    </citation>
    <scope>NUCLEOTIDE SEQUENCE</scope>
</reference>
<dbReference type="Gene3D" id="3.90.25.10">
    <property type="entry name" value="UDP-galactose 4-epimerase, domain 1"/>
    <property type="match status" value="1"/>
</dbReference>
<dbReference type="PANTHER" id="PTHR43349:SF93">
    <property type="entry name" value="ISOFLAVONE REDUCTASE HOMOLOG P3-RELATED"/>
    <property type="match status" value="1"/>
</dbReference>
<dbReference type="Proteomes" id="UP001160390">
    <property type="component" value="Unassembled WGS sequence"/>
</dbReference>
<comment type="caution">
    <text evidence="2">The sequence shown here is derived from an EMBL/GenBank/DDBJ whole genome shotgun (WGS) entry which is preliminary data.</text>
</comment>
<dbReference type="Gene3D" id="3.40.50.720">
    <property type="entry name" value="NAD(P)-binding Rossmann-like Domain"/>
    <property type="match status" value="1"/>
</dbReference>
<feature type="domain" description="NmrA-like" evidence="1">
    <location>
        <begin position="17"/>
        <end position="251"/>
    </location>
</feature>
<dbReference type="AlphaFoldDB" id="A0AA35M5Y6"/>